<accession>A0ABV0BTM2</accession>
<evidence type="ECO:0000256" key="1">
    <source>
        <dbReference type="SAM" id="Phobius"/>
    </source>
</evidence>
<organism evidence="2 3">
    <name type="scientific">Sphingobacterium kitahiroshimense</name>
    <dbReference type="NCBI Taxonomy" id="470446"/>
    <lineage>
        <taxon>Bacteria</taxon>
        <taxon>Pseudomonadati</taxon>
        <taxon>Bacteroidota</taxon>
        <taxon>Sphingobacteriia</taxon>
        <taxon>Sphingobacteriales</taxon>
        <taxon>Sphingobacteriaceae</taxon>
        <taxon>Sphingobacterium</taxon>
    </lineage>
</organism>
<dbReference type="RefSeq" id="WP_346581314.1">
    <property type="nucleotide sequence ID" value="NZ_JBDJNQ010000004.1"/>
</dbReference>
<sequence length="157" mass="18405">MKKTLKIFVLIIIVIGSIFIWYDQNRSFFKATNGEYITMWKRVGGLCYLIPGKYYGITKPKDGYVEMPTLAYLTVYYSDKLPNIILLRKESNYGYKAYDPVNKVYLFDDYILNIEKYRQIIYKVDATAFKDINNDASYLSINILEGYATDETRGTQR</sequence>
<reference evidence="2 3" key="1">
    <citation type="submission" date="2024-04" db="EMBL/GenBank/DDBJ databases">
        <title>WGS of bacteria from Torrens River.</title>
        <authorList>
            <person name="Wyrsch E.R."/>
            <person name="Drigo B."/>
        </authorList>
    </citation>
    <scope>NUCLEOTIDE SEQUENCE [LARGE SCALE GENOMIC DNA]</scope>
    <source>
        <strain evidence="2 3">TWI391</strain>
    </source>
</reference>
<name>A0ABV0BTM2_9SPHI</name>
<comment type="caution">
    <text evidence="2">The sequence shown here is derived from an EMBL/GenBank/DDBJ whole genome shotgun (WGS) entry which is preliminary data.</text>
</comment>
<keyword evidence="3" id="KW-1185">Reference proteome</keyword>
<gene>
    <name evidence="2" type="ORF">ABE541_11540</name>
</gene>
<keyword evidence="1" id="KW-0472">Membrane</keyword>
<evidence type="ECO:0000313" key="3">
    <source>
        <dbReference type="Proteomes" id="UP001409291"/>
    </source>
</evidence>
<protein>
    <submittedName>
        <fullName evidence="2">Uncharacterized protein</fullName>
    </submittedName>
</protein>
<feature type="transmembrane region" description="Helical" evidence="1">
    <location>
        <begin position="7"/>
        <end position="22"/>
    </location>
</feature>
<keyword evidence="1" id="KW-0812">Transmembrane</keyword>
<keyword evidence="1" id="KW-1133">Transmembrane helix</keyword>
<proteinExistence type="predicted"/>
<dbReference type="Proteomes" id="UP001409291">
    <property type="component" value="Unassembled WGS sequence"/>
</dbReference>
<evidence type="ECO:0000313" key="2">
    <source>
        <dbReference type="EMBL" id="MEN5377899.1"/>
    </source>
</evidence>
<dbReference type="EMBL" id="JBDJNQ010000004">
    <property type="protein sequence ID" value="MEN5377899.1"/>
    <property type="molecule type" value="Genomic_DNA"/>
</dbReference>